<protein>
    <submittedName>
        <fullName evidence="2">AAA family ATPase</fullName>
    </submittedName>
</protein>
<reference evidence="2 3" key="1">
    <citation type="submission" date="2020-06" db="EMBL/GenBank/DDBJ databases">
        <title>High-quality draft genome of sulfate reducer Desulfobacter latus type strain AcrS2 isolated from marine sediment.</title>
        <authorList>
            <person name="Hoppe M."/>
            <person name="Larsen C.K."/>
            <person name="Marshall I.P.G."/>
            <person name="Schramm A."/>
            <person name="Marietou A.G."/>
        </authorList>
    </citation>
    <scope>NUCLEOTIDE SEQUENCE [LARGE SCALE GENOMIC DNA]</scope>
    <source>
        <strain evidence="2 3">AcRS2</strain>
    </source>
</reference>
<accession>A0A850SW36</accession>
<evidence type="ECO:0000313" key="2">
    <source>
        <dbReference type="EMBL" id="NWH03643.1"/>
    </source>
</evidence>
<proteinExistence type="predicted"/>
<evidence type="ECO:0000259" key="1">
    <source>
        <dbReference type="Pfam" id="PF09820"/>
    </source>
</evidence>
<evidence type="ECO:0000313" key="3">
    <source>
        <dbReference type="Proteomes" id="UP000553343"/>
    </source>
</evidence>
<comment type="caution">
    <text evidence="2">The sequence shown here is derived from an EMBL/GenBank/DDBJ whole genome shotgun (WGS) entry which is preliminary data.</text>
</comment>
<dbReference type="PANTHER" id="PTHR34825">
    <property type="entry name" value="CONSERVED PROTEIN, WITH A WEAK D-GALACTARATE DEHYDRATASE/ALTRONATE HYDROLASE DOMAIN"/>
    <property type="match status" value="1"/>
</dbReference>
<feature type="domain" description="AAA-ATPase-like" evidence="1">
    <location>
        <begin position="5"/>
        <end position="224"/>
    </location>
</feature>
<sequence length="569" mass="66825">MIKIPYAVGSYEEIQEQGYYYVDKTRYIAALEQWKVPVFLRPRRFGKSLWCSTLECFYDINRKDKFDALFGNTWIGKNPTPLKNSFMVLRLNFSVVSVKPDMVCIEDSFNFTQSARIKTFVSYYKNLFGKFPDISDRSIADQLQFIIEQVTNNTLPPLYIIIDEYDNFSNQLITSRNDDLYKALTSGDSFLRSFFKVIKSGVEQQSIGKVFITGVLPITIDDLTSRFNIAQIVTLQKKLVNMMGFTHRETSQYLARVFESLDNDPEQIPQIQEIMNNHYDGYRFLPEAEETLYNSAIVTYFFKHLVINDGEIPRELIDDNLKTDVSWIERLTTVRENTDAMMDALVFDNQLEYDLKQLVSKFNMRRFFEKDYYPVSLFYLGMVTCKDDFTMCLPNNTLREIFVDYYNELNDYEVSKGYTDYFRQYLANQDMETLFAGFYETYLGQFPAQAWDKINENFIRCTFYELCTRYLSRYFTLSMEVNYPSGRSDWEMTGKYHTKYKNTRTIIEFKYAPSKAASHILSLEAPLEADTNQVLGYKNDALKKFAHFTINACVIYVAGNKGFRYFKAD</sequence>
<organism evidence="2 3">
    <name type="scientific">Desulfobacter latus</name>
    <dbReference type="NCBI Taxonomy" id="2292"/>
    <lineage>
        <taxon>Bacteria</taxon>
        <taxon>Pseudomonadati</taxon>
        <taxon>Thermodesulfobacteriota</taxon>
        <taxon>Desulfobacteria</taxon>
        <taxon>Desulfobacterales</taxon>
        <taxon>Desulfobacteraceae</taxon>
        <taxon>Desulfobacter</taxon>
    </lineage>
</organism>
<dbReference type="InterPro" id="IPR012547">
    <property type="entry name" value="PDDEXK_9"/>
</dbReference>
<dbReference type="RefSeq" id="WP_178365099.1">
    <property type="nucleotide sequence ID" value="NZ_JACADJ010000003.1"/>
</dbReference>
<dbReference type="Pfam" id="PF08011">
    <property type="entry name" value="PDDEXK_9"/>
    <property type="match status" value="1"/>
</dbReference>
<gene>
    <name evidence="2" type="ORF">HXW94_01305</name>
</gene>
<dbReference type="PANTHER" id="PTHR34825:SF2">
    <property type="entry name" value="AAA-ATPASE-LIKE DOMAIN-CONTAINING PROTEIN"/>
    <property type="match status" value="1"/>
</dbReference>
<dbReference type="AlphaFoldDB" id="A0A850SW36"/>
<dbReference type="Pfam" id="PF09820">
    <property type="entry name" value="AAA-ATPase_like"/>
    <property type="match status" value="1"/>
</dbReference>
<dbReference type="InterPro" id="IPR018631">
    <property type="entry name" value="AAA-ATPase-like_dom"/>
</dbReference>
<keyword evidence="3" id="KW-1185">Reference proteome</keyword>
<dbReference type="EMBL" id="JACADJ010000003">
    <property type="protein sequence ID" value="NWH03643.1"/>
    <property type="molecule type" value="Genomic_DNA"/>
</dbReference>
<dbReference type="Proteomes" id="UP000553343">
    <property type="component" value="Unassembled WGS sequence"/>
</dbReference>
<name>A0A850SW36_9BACT</name>